<evidence type="ECO:0000313" key="2">
    <source>
        <dbReference type="EMBL" id="CAI9917525.1"/>
    </source>
</evidence>
<dbReference type="EMBL" id="CAXDID020000320">
    <property type="protein sequence ID" value="CAL6076673.1"/>
    <property type="molecule type" value="Genomic_DNA"/>
</dbReference>
<gene>
    <name evidence="2" type="ORF">HINF_LOCUS5170</name>
    <name evidence="3" type="ORF">HINF_LOCUS57805</name>
</gene>
<protein>
    <submittedName>
        <fullName evidence="3">Hypothetical_protein</fullName>
    </submittedName>
</protein>
<evidence type="ECO:0000313" key="3">
    <source>
        <dbReference type="EMBL" id="CAL6076673.1"/>
    </source>
</evidence>
<dbReference type="Proteomes" id="UP001642409">
    <property type="component" value="Unassembled WGS sequence"/>
</dbReference>
<organism evidence="2">
    <name type="scientific">Hexamita inflata</name>
    <dbReference type="NCBI Taxonomy" id="28002"/>
    <lineage>
        <taxon>Eukaryota</taxon>
        <taxon>Metamonada</taxon>
        <taxon>Diplomonadida</taxon>
        <taxon>Hexamitidae</taxon>
        <taxon>Hexamitinae</taxon>
        <taxon>Hexamita</taxon>
    </lineage>
</organism>
<accession>A0AA86NDI9</accession>
<feature type="region of interest" description="Disordered" evidence="1">
    <location>
        <begin position="1"/>
        <end position="21"/>
    </location>
</feature>
<name>A0AA86NDI9_9EUKA</name>
<reference evidence="2" key="1">
    <citation type="submission" date="2023-06" db="EMBL/GenBank/DDBJ databases">
        <authorList>
            <person name="Kurt Z."/>
        </authorList>
    </citation>
    <scope>NUCLEOTIDE SEQUENCE</scope>
</reference>
<sequence length="184" mass="21736">MDISNIQKANSSASGVSTPLFESSQSEDSLKRVYLFQTEYYRLFIYLGCRKGLVYHCASDTYCLEFQDRLHWLWKVIIFGFNKCLFCVNNEQNIKTGTIFRNYFRAFKLCTQNRAVFAILCILQFCSAKQQNTVQVKKLPFLWYLWYSLNSSKQSKINQRYTQVQDCSMNIFLTQYYIFTTGCL</sequence>
<comment type="caution">
    <text evidence="2">The sequence shown here is derived from an EMBL/GenBank/DDBJ whole genome shotgun (WGS) entry which is preliminary data.</text>
</comment>
<dbReference type="EMBL" id="CATOUU010000132">
    <property type="protein sequence ID" value="CAI9917525.1"/>
    <property type="molecule type" value="Genomic_DNA"/>
</dbReference>
<dbReference type="AlphaFoldDB" id="A0AA86NDI9"/>
<evidence type="ECO:0000313" key="4">
    <source>
        <dbReference type="Proteomes" id="UP001642409"/>
    </source>
</evidence>
<proteinExistence type="predicted"/>
<reference evidence="3 4" key="2">
    <citation type="submission" date="2024-07" db="EMBL/GenBank/DDBJ databases">
        <authorList>
            <person name="Akdeniz Z."/>
        </authorList>
    </citation>
    <scope>NUCLEOTIDE SEQUENCE [LARGE SCALE GENOMIC DNA]</scope>
</reference>
<evidence type="ECO:0000256" key="1">
    <source>
        <dbReference type="SAM" id="MobiDB-lite"/>
    </source>
</evidence>
<keyword evidence="4" id="KW-1185">Reference proteome</keyword>